<name>X0Y1Y9_9ZZZZ</name>
<feature type="non-terminal residue" evidence="2">
    <location>
        <position position="182"/>
    </location>
</feature>
<comment type="caution">
    <text evidence="2">The sequence shown here is derived from an EMBL/GenBank/DDBJ whole genome shotgun (WGS) entry which is preliminary data.</text>
</comment>
<evidence type="ECO:0000313" key="2">
    <source>
        <dbReference type="EMBL" id="GAG30916.1"/>
    </source>
</evidence>
<reference evidence="2" key="1">
    <citation type="journal article" date="2014" name="Front. Microbiol.">
        <title>High frequency of phylogenetically diverse reductive dehalogenase-homologous genes in deep subseafloor sedimentary metagenomes.</title>
        <authorList>
            <person name="Kawai M."/>
            <person name="Futagami T."/>
            <person name="Toyoda A."/>
            <person name="Takaki Y."/>
            <person name="Nishi S."/>
            <person name="Hori S."/>
            <person name="Arai W."/>
            <person name="Tsubouchi T."/>
            <person name="Morono Y."/>
            <person name="Uchiyama I."/>
            <person name="Ito T."/>
            <person name="Fujiyama A."/>
            <person name="Inagaki F."/>
            <person name="Takami H."/>
        </authorList>
    </citation>
    <scope>NUCLEOTIDE SEQUENCE</scope>
    <source>
        <strain evidence="2">Expedition CK06-06</strain>
    </source>
</reference>
<dbReference type="InterPro" id="IPR032626">
    <property type="entry name" value="GxGYxYP_N_1st"/>
</dbReference>
<proteinExistence type="predicted"/>
<accession>X0Y1Y9</accession>
<gene>
    <name evidence="2" type="ORF">S01H1_70116</name>
</gene>
<organism evidence="2">
    <name type="scientific">marine sediment metagenome</name>
    <dbReference type="NCBI Taxonomy" id="412755"/>
    <lineage>
        <taxon>unclassified sequences</taxon>
        <taxon>metagenomes</taxon>
        <taxon>ecological metagenomes</taxon>
    </lineage>
</organism>
<dbReference type="Pfam" id="PF16216">
    <property type="entry name" value="GxGYxYP_N"/>
    <property type="match status" value="1"/>
</dbReference>
<evidence type="ECO:0000259" key="1">
    <source>
        <dbReference type="Pfam" id="PF16216"/>
    </source>
</evidence>
<dbReference type="AlphaFoldDB" id="X0Y1Y9"/>
<feature type="domain" description="GxGYxYP putative glycoside hydrolase first N-terminal" evidence="1">
    <location>
        <begin position="38"/>
        <end position="89"/>
    </location>
</feature>
<sequence>MKYPIRLRQGFGGQARSMPLILAVALVLTAPCAGGPIYLVDLTAADPATILTVESLQGLVNRTAAKPDQPAIYVIRYPEDAYWLAQYTRDPEEISPQDLIAKFKGRAAGQVLYDPEKSFTAHIALAAAGALDAVATSSDLGIETILDLRREWKTAADAYRWAIGNLLRRCSRERIAVPGEAG</sequence>
<dbReference type="EMBL" id="BARS01046600">
    <property type="protein sequence ID" value="GAG30916.1"/>
    <property type="molecule type" value="Genomic_DNA"/>
</dbReference>
<protein>
    <recommendedName>
        <fullName evidence="1">GxGYxYP putative glycoside hydrolase first N-terminal domain-containing protein</fullName>
    </recommendedName>
</protein>